<protein>
    <submittedName>
        <fullName evidence="5">Alginate lyase family protein</fullName>
    </submittedName>
</protein>
<evidence type="ECO:0000313" key="6">
    <source>
        <dbReference type="Proteomes" id="UP001369082"/>
    </source>
</evidence>
<dbReference type="Gene3D" id="1.50.10.100">
    <property type="entry name" value="Chondroitin AC/alginate lyase"/>
    <property type="match status" value="1"/>
</dbReference>
<dbReference type="EMBL" id="JBAKAZ010000028">
    <property type="protein sequence ID" value="MEL0629693.1"/>
    <property type="molecule type" value="Genomic_DNA"/>
</dbReference>
<dbReference type="InterPro" id="IPR008397">
    <property type="entry name" value="Alginate_lyase_dom"/>
</dbReference>
<evidence type="ECO:0000256" key="2">
    <source>
        <dbReference type="ARBA" id="ARBA00023239"/>
    </source>
</evidence>
<evidence type="ECO:0000259" key="4">
    <source>
        <dbReference type="Pfam" id="PF05426"/>
    </source>
</evidence>
<accession>A0ABU9GQT7</accession>
<dbReference type="RefSeq" id="WP_341597825.1">
    <property type="nucleotide sequence ID" value="NZ_JBAKAZ010000028.1"/>
</dbReference>
<dbReference type="Proteomes" id="UP001369082">
    <property type="component" value="Unassembled WGS sequence"/>
</dbReference>
<keyword evidence="2 5" id="KW-0456">Lyase</keyword>
<feature type="signal peptide" evidence="3">
    <location>
        <begin position="1"/>
        <end position="28"/>
    </location>
</feature>
<proteinExistence type="predicted"/>
<name>A0ABU9GQT7_9GAMM</name>
<keyword evidence="1 3" id="KW-0732">Signal</keyword>
<comment type="caution">
    <text evidence="5">The sequence shown here is derived from an EMBL/GenBank/DDBJ whole genome shotgun (WGS) entry which is preliminary data.</text>
</comment>
<dbReference type="InterPro" id="IPR008929">
    <property type="entry name" value="Chondroitin_lyas"/>
</dbReference>
<dbReference type="Pfam" id="PF05426">
    <property type="entry name" value="Alginate_lyase"/>
    <property type="match status" value="1"/>
</dbReference>
<dbReference type="GO" id="GO:0016829">
    <property type="term" value="F:lyase activity"/>
    <property type="evidence" value="ECO:0007669"/>
    <property type="project" value="UniProtKB-KW"/>
</dbReference>
<feature type="chain" id="PRO_5045926209" evidence="3">
    <location>
        <begin position="29"/>
        <end position="421"/>
    </location>
</feature>
<sequence length="421" mass="47619">MVINRHLSKYSSLIALVTTLFFSGSIFAQTFVNTDAQKLEQTKVSLQNKTASAESLAAYQELLSQADELLATKNQSVMDKGFTAPSEDKHDYLSLSRYWWPDPSKEDGLPWIRKDGQTNPDTQKGDVDKGRIEFTTKSIQDLSYAYYYSGNEKYAEKGVSQIRTWFLDDATRMNPNLQYAQSVPGNDNGRRSGILDGRIIPQRVLDSITIFSASKYWTADDEKKMNAWLTEYLTWLTESDLGKEGAKQTNNHGSWYAYQVSAIALYLDKTEKIAPAVELAQTIFAGQFDKEGAQPHELERTRSYFYSAFNLDALTAVAMVADKADISFWDTKAENGATLLTGIDFLIPAANGAEWTYNISVQGVVPDYLIPSLARIPQDLRSEAEQSLLDARIEGLKNNDKKELYQEKMYFRYLLKMPLFI</sequence>
<evidence type="ECO:0000256" key="3">
    <source>
        <dbReference type="SAM" id="SignalP"/>
    </source>
</evidence>
<organism evidence="5 6">
    <name type="scientific">Psychromonas aquatilis</name>
    <dbReference type="NCBI Taxonomy" id="2005072"/>
    <lineage>
        <taxon>Bacteria</taxon>
        <taxon>Pseudomonadati</taxon>
        <taxon>Pseudomonadota</taxon>
        <taxon>Gammaproteobacteria</taxon>
        <taxon>Alteromonadales</taxon>
        <taxon>Psychromonadaceae</taxon>
        <taxon>Psychromonas</taxon>
    </lineage>
</organism>
<reference evidence="5 6" key="1">
    <citation type="submission" date="2024-02" db="EMBL/GenBank/DDBJ databases">
        <title>Bacteria isolated from the canopy kelp, Nereocystis luetkeana.</title>
        <authorList>
            <person name="Pfister C.A."/>
            <person name="Younker I.T."/>
            <person name="Light S.H."/>
        </authorList>
    </citation>
    <scope>NUCLEOTIDE SEQUENCE [LARGE SCALE GENOMIC DNA]</scope>
    <source>
        <strain evidence="5 6">TI.1.05</strain>
    </source>
</reference>
<evidence type="ECO:0000256" key="1">
    <source>
        <dbReference type="ARBA" id="ARBA00022729"/>
    </source>
</evidence>
<feature type="domain" description="Alginate lyase" evidence="4">
    <location>
        <begin position="76"/>
        <end position="353"/>
    </location>
</feature>
<gene>
    <name evidence="5" type="ORF">V6256_08730</name>
</gene>
<dbReference type="SUPFAM" id="SSF48230">
    <property type="entry name" value="Chondroitin AC/alginate lyase"/>
    <property type="match status" value="1"/>
</dbReference>
<evidence type="ECO:0000313" key="5">
    <source>
        <dbReference type="EMBL" id="MEL0629693.1"/>
    </source>
</evidence>
<keyword evidence="6" id="KW-1185">Reference proteome</keyword>